<comment type="similarity">
    <text evidence="1">Belongs to the RRM RBM42 family.</text>
</comment>
<dbReference type="SUPFAM" id="SSF54928">
    <property type="entry name" value="RNA-binding domain, RBD"/>
    <property type="match status" value="2"/>
</dbReference>
<sequence length="387" mass="42889">MEDSSKYQQMQDEMSRFEAEISGADLPMAPRAVIGAGTFGAVQQQLERAVPPPPPPPAMMPFEPALARMMYPTVPPPPPPPTMMVPASVQRLRPPMGAEGFPGPMPFLRAGLPGPQLIPPPPPKPQPVVLSAAPKLYKQPKDDDEKEKKHESKKRKRSPPPPPPARASPPPAPAPPPPPVISAPAPAPALDAQPPKAKKEKKNRKVVRTAGGQVWEDVTLLDWPDDDFRMFCGDLGNDVTDELLTRTFSKYTSFQRAKVVRTAGGQVWEDVTLLDWPDDDFRMFCGDLGNDVTDELLTRTFSKYTSFQRAKVIRDKRTNKSKGFGFVSFKDPGDFIKAMKEMDGRYVGSRPIKLRKSTWKNRALDVVRKKEKEKQALLSLLLSGNKS</sequence>
<evidence type="ECO:0000256" key="3">
    <source>
        <dbReference type="ARBA" id="ARBA00022884"/>
    </source>
</evidence>
<evidence type="ECO:0000313" key="9">
    <source>
        <dbReference type="Proteomes" id="UP001549921"/>
    </source>
</evidence>
<name>A0ABD0SZ93_LOXSC</name>
<dbReference type="InterPro" id="IPR034215">
    <property type="entry name" value="RBM42_RRM"/>
</dbReference>
<evidence type="ECO:0000256" key="1">
    <source>
        <dbReference type="ARBA" id="ARBA00007408"/>
    </source>
</evidence>
<gene>
    <name evidence="8" type="ORF">ABMA28_001958</name>
</gene>
<dbReference type="Proteomes" id="UP001549921">
    <property type="component" value="Unassembled WGS sequence"/>
</dbReference>
<dbReference type="EMBL" id="JBEDNZ010000012">
    <property type="protein sequence ID" value="KAL0831082.1"/>
    <property type="molecule type" value="Genomic_DNA"/>
</dbReference>
<dbReference type="InterPro" id="IPR012677">
    <property type="entry name" value="Nucleotide-bd_a/b_plait_sf"/>
</dbReference>
<proteinExistence type="inferred from homology"/>
<dbReference type="PANTHER" id="PTHR47640:SF11">
    <property type="entry name" value="RNA-BINDING PROTEIN 42"/>
    <property type="match status" value="1"/>
</dbReference>
<evidence type="ECO:0000256" key="4">
    <source>
        <dbReference type="ARBA" id="ARBA00030574"/>
    </source>
</evidence>
<accession>A0ABD0SZ93</accession>
<dbReference type="SMART" id="SM00360">
    <property type="entry name" value="RRM"/>
    <property type="match status" value="1"/>
</dbReference>
<dbReference type="GO" id="GO:0003723">
    <property type="term" value="F:RNA binding"/>
    <property type="evidence" value="ECO:0007669"/>
    <property type="project" value="UniProtKB-UniRule"/>
</dbReference>
<dbReference type="CDD" id="cd12383">
    <property type="entry name" value="RRM_RBM42"/>
    <property type="match status" value="1"/>
</dbReference>
<dbReference type="InterPro" id="IPR035979">
    <property type="entry name" value="RBD_domain_sf"/>
</dbReference>
<dbReference type="Pfam" id="PF00076">
    <property type="entry name" value="RRM_1"/>
    <property type="match status" value="1"/>
</dbReference>
<comment type="caution">
    <text evidence="8">The sequence shown here is derived from an EMBL/GenBank/DDBJ whole genome shotgun (WGS) entry which is preliminary data.</text>
</comment>
<dbReference type="InterPro" id="IPR050825">
    <property type="entry name" value="RBM42_RBP45_47-like"/>
</dbReference>
<dbReference type="PANTHER" id="PTHR47640">
    <property type="entry name" value="TRNA SELENOCYSTEINE 1-ASSOCIATED PROTEIN 1-RELATED-RELATED"/>
    <property type="match status" value="1"/>
</dbReference>
<evidence type="ECO:0000256" key="5">
    <source>
        <dbReference type="PROSITE-ProRule" id="PRU00176"/>
    </source>
</evidence>
<evidence type="ECO:0000313" key="8">
    <source>
        <dbReference type="EMBL" id="KAL0831082.1"/>
    </source>
</evidence>
<evidence type="ECO:0000259" key="7">
    <source>
        <dbReference type="PROSITE" id="PS50102"/>
    </source>
</evidence>
<dbReference type="AlphaFoldDB" id="A0ABD0SZ93"/>
<feature type="compositionally biased region" description="Pro residues" evidence="6">
    <location>
        <begin position="116"/>
        <end position="126"/>
    </location>
</feature>
<reference evidence="8 9" key="1">
    <citation type="submission" date="2024-06" db="EMBL/GenBank/DDBJ databases">
        <title>A chromosome-level genome assembly of beet webworm, Loxostege sticticalis.</title>
        <authorList>
            <person name="Zhang Y."/>
        </authorList>
    </citation>
    <scope>NUCLEOTIDE SEQUENCE [LARGE SCALE GENOMIC DNA]</scope>
    <source>
        <strain evidence="8">AQ028</strain>
        <tissue evidence="8">Male pupae</tissue>
    </source>
</reference>
<evidence type="ECO:0000256" key="6">
    <source>
        <dbReference type="SAM" id="MobiDB-lite"/>
    </source>
</evidence>
<dbReference type="Gene3D" id="3.30.70.330">
    <property type="match status" value="1"/>
</dbReference>
<feature type="compositionally biased region" description="Basic residues" evidence="6">
    <location>
        <begin position="196"/>
        <end position="207"/>
    </location>
</feature>
<organism evidence="8 9">
    <name type="scientific">Loxostege sticticalis</name>
    <name type="common">Beet webworm moth</name>
    <dbReference type="NCBI Taxonomy" id="481309"/>
    <lineage>
        <taxon>Eukaryota</taxon>
        <taxon>Metazoa</taxon>
        <taxon>Ecdysozoa</taxon>
        <taxon>Arthropoda</taxon>
        <taxon>Hexapoda</taxon>
        <taxon>Insecta</taxon>
        <taxon>Pterygota</taxon>
        <taxon>Neoptera</taxon>
        <taxon>Endopterygota</taxon>
        <taxon>Lepidoptera</taxon>
        <taxon>Glossata</taxon>
        <taxon>Ditrysia</taxon>
        <taxon>Pyraloidea</taxon>
        <taxon>Crambidae</taxon>
        <taxon>Pyraustinae</taxon>
        <taxon>Loxostege</taxon>
    </lineage>
</organism>
<keyword evidence="3 5" id="KW-0694">RNA-binding</keyword>
<feature type="region of interest" description="Disordered" evidence="6">
    <location>
        <begin position="96"/>
        <end position="208"/>
    </location>
</feature>
<protein>
    <recommendedName>
        <fullName evidence="2">RNA-binding protein 42</fullName>
    </recommendedName>
    <alternativeName>
        <fullName evidence="4">RNA-binding motif protein 42</fullName>
    </alternativeName>
</protein>
<dbReference type="PROSITE" id="PS50102">
    <property type="entry name" value="RRM"/>
    <property type="match status" value="1"/>
</dbReference>
<evidence type="ECO:0000256" key="2">
    <source>
        <dbReference type="ARBA" id="ARBA00015192"/>
    </source>
</evidence>
<dbReference type="InterPro" id="IPR000504">
    <property type="entry name" value="RRM_dom"/>
</dbReference>
<feature type="domain" description="RRM" evidence="7">
    <location>
        <begin position="281"/>
        <end position="359"/>
    </location>
</feature>
<feature type="compositionally biased region" description="Basic and acidic residues" evidence="6">
    <location>
        <begin position="139"/>
        <end position="150"/>
    </location>
</feature>
<feature type="compositionally biased region" description="Pro residues" evidence="6">
    <location>
        <begin position="159"/>
        <end position="187"/>
    </location>
</feature>